<dbReference type="Gene3D" id="3.40.190.10">
    <property type="entry name" value="Periplasmic binding protein-like II"/>
    <property type="match status" value="1"/>
</dbReference>
<dbReference type="EMBL" id="VIWT01000005">
    <property type="protein sequence ID" value="TWF73392.1"/>
    <property type="molecule type" value="Genomic_DNA"/>
</dbReference>
<comment type="caution">
    <text evidence="3">The sequence shown here is derived from an EMBL/GenBank/DDBJ whole genome shotgun (WGS) entry which is preliminary data.</text>
</comment>
<sequence>MRKRRAVATVAGFVLVSGLATACGGTASGSAGGAFDPAHCQGGTLTVLAHAGQGKFDPAELYTSGGGRVPTLVFRTLTTRDHTAQGPASAKVVPDLATDTGEPSQDATVWTYHLKPGLKFEDGTPIKAADIKYGIERSFAPELPGGPPYLRDWLVGGATYQGPFKGAELPSIETPDDSTLVFHLTKPEGDFPFLATATQFAPVPKDKDTGTDYQKHPISSGPYKVVSNDSGKSIVLERNPYWSRSVDDQRLACPDRIVYTSGLDPAVVNQRLVASSGDDARAVSGDVDIDASVLARLNGDPGLKSRVATGYFGDTNYLAFNPNVKPFDNPAVRQAISYAVDRQAVINAVGGSAVAKPATTFLPDQPAFGYTPYDYFPGGPNGDPDKAKQLLAQAGYPNGLTITLSHSVAGSGNGPAVAAAVQQALAKAGITVKLDGSSSDDDYQTKTQTPATEPGFFLAGWGADWPSGGPFLAPIFDGRQILPEGNFNSAQLNDPQVNAAIDAANRLTDPAQAEAAWGALDAQLGKQAWTVPLYHPVYKRLIGKDVKNAYVSDWTGVYDLSRISVK</sequence>
<dbReference type="PROSITE" id="PS51257">
    <property type="entry name" value="PROKAR_LIPOPROTEIN"/>
    <property type="match status" value="1"/>
</dbReference>
<feature type="chain" id="PRO_5021845608" evidence="1">
    <location>
        <begin position="23"/>
        <end position="566"/>
    </location>
</feature>
<evidence type="ECO:0000256" key="1">
    <source>
        <dbReference type="SAM" id="SignalP"/>
    </source>
</evidence>
<dbReference type="InterPro" id="IPR030678">
    <property type="entry name" value="Peptide/Ni-bd"/>
</dbReference>
<dbReference type="InterPro" id="IPR000914">
    <property type="entry name" value="SBP_5_dom"/>
</dbReference>
<organism evidence="3 4">
    <name type="scientific">Kitasatospora viridis</name>
    <dbReference type="NCBI Taxonomy" id="281105"/>
    <lineage>
        <taxon>Bacteria</taxon>
        <taxon>Bacillati</taxon>
        <taxon>Actinomycetota</taxon>
        <taxon>Actinomycetes</taxon>
        <taxon>Kitasatosporales</taxon>
        <taxon>Streptomycetaceae</taxon>
        <taxon>Kitasatospora</taxon>
    </lineage>
</organism>
<name>A0A561SEX2_9ACTN</name>
<dbReference type="PANTHER" id="PTHR30290">
    <property type="entry name" value="PERIPLASMIC BINDING COMPONENT OF ABC TRANSPORTER"/>
    <property type="match status" value="1"/>
</dbReference>
<dbReference type="SUPFAM" id="SSF53850">
    <property type="entry name" value="Periplasmic binding protein-like II"/>
    <property type="match status" value="1"/>
</dbReference>
<dbReference type="GO" id="GO:0043190">
    <property type="term" value="C:ATP-binding cassette (ABC) transporter complex"/>
    <property type="evidence" value="ECO:0007669"/>
    <property type="project" value="InterPro"/>
</dbReference>
<protein>
    <submittedName>
        <fullName evidence="3">Peptide/nickel transport system substrate-binding protein</fullName>
    </submittedName>
</protein>
<evidence type="ECO:0000259" key="2">
    <source>
        <dbReference type="Pfam" id="PF00496"/>
    </source>
</evidence>
<gene>
    <name evidence="3" type="ORF">FHX73_153</name>
</gene>
<dbReference type="Gene3D" id="3.10.105.10">
    <property type="entry name" value="Dipeptide-binding Protein, Domain 3"/>
    <property type="match status" value="1"/>
</dbReference>
<dbReference type="Proteomes" id="UP000317940">
    <property type="component" value="Unassembled WGS sequence"/>
</dbReference>
<dbReference type="Pfam" id="PF00496">
    <property type="entry name" value="SBP_bac_5"/>
    <property type="match status" value="1"/>
</dbReference>
<proteinExistence type="predicted"/>
<dbReference type="InterPro" id="IPR039424">
    <property type="entry name" value="SBP_5"/>
</dbReference>
<dbReference type="PANTHER" id="PTHR30290:SF83">
    <property type="entry name" value="ABC TRANSPORTER SUBSTRATE-BINDING PROTEIN"/>
    <property type="match status" value="1"/>
</dbReference>
<dbReference type="GO" id="GO:0015833">
    <property type="term" value="P:peptide transport"/>
    <property type="evidence" value="ECO:0007669"/>
    <property type="project" value="TreeGrafter"/>
</dbReference>
<dbReference type="GO" id="GO:0042597">
    <property type="term" value="C:periplasmic space"/>
    <property type="evidence" value="ECO:0007669"/>
    <property type="project" value="UniProtKB-ARBA"/>
</dbReference>
<evidence type="ECO:0000313" key="3">
    <source>
        <dbReference type="EMBL" id="TWF73392.1"/>
    </source>
</evidence>
<dbReference type="CDD" id="cd08506">
    <property type="entry name" value="PBP2_clavulanate_OppA2"/>
    <property type="match status" value="1"/>
</dbReference>
<accession>A0A561SEX2</accession>
<dbReference type="GO" id="GO:1904680">
    <property type="term" value="F:peptide transmembrane transporter activity"/>
    <property type="evidence" value="ECO:0007669"/>
    <property type="project" value="TreeGrafter"/>
</dbReference>
<dbReference type="AlphaFoldDB" id="A0A561SEX2"/>
<evidence type="ECO:0000313" key="4">
    <source>
        <dbReference type="Proteomes" id="UP000317940"/>
    </source>
</evidence>
<keyword evidence="1" id="KW-0732">Signal</keyword>
<feature type="domain" description="Solute-binding protein family 5" evidence="2">
    <location>
        <begin position="91"/>
        <end position="479"/>
    </location>
</feature>
<dbReference type="OrthoDB" id="5240629at2"/>
<feature type="signal peptide" evidence="1">
    <location>
        <begin position="1"/>
        <end position="22"/>
    </location>
</feature>
<keyword evidence="4" id="KW-1185">Reference proteome</keyword>
<reference evidence="3 4" key="1">
    <citation type="submission" date="2019-06" db="EMBL/GenBank/DDBJ databases">
        <title>Sequencing the genomes of 1000 actinobacteria strains.</title>
        <authorList>
            <person name="Klenk H.-P."/>
        </authorList>
    </citation>
    <scope>NUCLEOTIDE SEQUENCE [LARGE SCALE GENOMIC DNA]</scope>
    <source>
        <strain evidence="3 4">DSM 44826</strain>
    </source>
</reference>
<dbReference type="PIRSF" id="PIRSF002741">
    <property type="entry name" value="MppA"/>
    <property type="match status" value="1"/>
</dbReference>